<evidence type="ECO:0000256" key="10">
    <source>
        <dbReference type="ARBA" id="ARBA00030775"/>
    </source>
</evidence>
<comment type="caution">
    <text evidence="12">The sequence shown here is derived from an EMBL/GenBank/DDBJ whole genome shotgun (WGS) entry which is preliminary data.</text>
</comment>
<dbReference type="InterPro" id="IPR049875">
    <property type="entry name" value="TypeII_GspH"/>
</dbReference>
<keyword evidence="4" id="KW-0488">Methylation</keyword>
<evidence type="ECO:0000256" key="6">
    <source>
        <dbReference type="ARBA" id="ARBA00022692"/>
    </source>
</evidence>
<dbReference type="PRINTS" id="PR00885">
    <property type="entry name" value="BCTERIALGSPH"/>
</dbReference>
<organism evidence="12 13">
    <name type="scientific">Shewanella schlegeliana</name>
    <dbReference type="NCBI Taxonomy" id="190308"/>
    <lineage>
        <taxon>Bacteria</taxon>
        <taxon>Pseudomonadati</taxon>
        <taxon>Pseudomonadota</taxon>
        <taxon>Gammaproteobacteria</taxon>
        <taxon>Alteromonadales</taxon>
        <taxon>Shewanellaceae</taxon>
        <taxon>Shewanella</taxon>
    </lineage>
</organism>
<proteinExistence type="inferred from homology"/>
<keyword evidence="3" id="KW-1003">Cell membrane</keyword>
<evidence type="ECO:0000256" key="7">
    <source>
        <dbReference type="ARBA" id="ARBA00022989"/>
    </source>
</evidence>
<dbReference type="InterPro" id="IPR002416">
    <property type="entry name" value="T2SS_protein-GspH"/>
</dbReference>
<dbReference type="InterPro" id="IPR045584">
    <property type="entry name" value="Pilin-like"/>
</dbReference>
<keyword evidence="5" id="KW-0997">Cell inner membrane</keyword>
<evidence type="ECO:0000256" key="9">
    <source>
        <dbReference type="ARBA" id="ARBA00025772"/>
    </source>
</evidence>
<dbReference type="Pfam" id="PF12019">
    <property type="entry name" value="GspH"/>
    <property type="match status" value="1"/>
</dbReference>
<feature type="domain" description="General secretion pathway GspH" evidence="11">
    <location>
        <begin position="62"/>
        <end position="190"/>
    </location>
</feature>
<protein>
    <recommendedName>
        <fullName evidence="2">Type II secretion system protein H</fullName>
    </recommendedName>
    <alternativeName>
        <fullName evidence="10">General secretion pathway protein H</fullName>
    </alternativeName>
</protein>
<evidence type="ECO:0000256" key="1">
    <source>
        <dbReference type="ARBA" id="ARBA00004377"/>
    </source>
</evidence>
<dbReference type="SUPFAM" id="SSF54523">
    <property type="entry name" value="Pili subunits"/>
    <property type="match status" value="1"/>
</dbReference>
<evidence type="ECO:0000313" key="12">
    <source>
        <dbReference type="EMBL" id="MBL4915294.1"/>
    </source>
</evidence>
<dbReference type="Gene3D" id="3.55.40.10">
    <property type="entry name" value="minor pseudopilin epsh domain"/>
    <property type="match status" value="1"/>
</dbReference>
<gene>
    <name evidence="12" type="primary">gspH</name>
    <name evidence="12" type="ORF">JMA39_19545</name>
</gene>
<evidence type="ECO:0000256" key="3">
    <source>
        <dbReference type="ARBA" id="ARBA00022475"/>
    </source>
</evidence>
<dbReference type="Proteomes" id="UP000604898">
    <property type="component" value="Unassembled WGS sequence"/>
</dbReference>
<keyword evidence="13" id="KW-1185">Reference proteome</keyword>
<reference evidence="12 13" key="1">
    <citation type="submission" date="2021-01" db="EMBL/GenBank/DDBJ databases">
        <title>Genome sequence of Shewanella schlegeliana JCM 11561.</title>
        <authorList>
            <person name="Zhang H."/>
            <person name="Li C."/>
        </authorList>
    </citation>
    <scope>NUCLEOTIDE SEQUENCE [LARGE SCALE GENOMIC DNA]</scope>
    <source>
        <strain evidence="12 13">JCM 11561</strain>
    </source>
</reference>
<evidence type="ECO:0000256" key="8">
    <source>
        <dbReference type="ARBA" id="ARBA00023136"/>
    </source>
</evidence>
<dbReference type="InterPro" id="IPR012902">
    <property type="entry name" value="N_methyl_site"/>
</dbReference>
<dbReference type="NCBIfam" id="TIGR02532">
    <property type="entry name" value="IV_pilin_GFxxxE"/>
    <property type="match status" value="1"/>
</dbReference>
<name>A0ABS1T3L4_9GAMM</name>
<evidence type="ECO:0000256" key="5">
    <source>
        <dbReference type="ARBA" id="ARBA00022519"/>
    </source>
</evidence>
<accession>A0ABS1T3L4</accession>
<comment type="similarity">
    <text evidence="9">Belongs to the GSP H family.</text>
</comment>
<dbReference type="InterPro" id="IPR022346">
    <property type="entry name" value="T2SS_GspH"/>
</dbReference>
<dbReference type="NCBIfam" id="TIGR01708">
    <property type="entry name" value="typeII_sec_gspH"/>
    <property type="match status" value="1"/>
</dbReference>
<dbReference type="RefSeq" id="WP_202723571.1">
    <property type="nucleotide sequence ID" value="NZ_BPEX01000022.1"/>
</dbReference>
<keyword evidence="7" id="KW-1133">Transmembrane helix</keyword>
<evidence type="ECO:0000259" key="11">
    <source>
        <dbReference type="Pfam" id="PF12019"/>
    </source>
</evidence>
<evidence type="ECO:0000313" key="13">
    <source>
        <dbReference type="Proteomes" id="UP000604898"/>
    </source>
</evidence>
<keyword evidence="6" id="KW-0812">Transmembrane</keyword>
<sequence>MILATGIYRISNKMILPRVKLARQTGFTLMEVLLVVLLMGLAATAVTLGMGGASKEKALERTAQQFMMATEMVLDETVLSGHFVGIVIEDSSYKFVYYDEGKWKPLEQDRLLAERQMEPGVEMVLVLDGLPLVQEDEEQDSWFDEPLIEKSADEKKKFPEPQIMLFPSGEMSAFELAFVSKDEMQQDIEVVVFGDALGRLRMGFEDEDVL</sequence>
<evidence type="ECO:0000256" key="4">
    <source>
        <dbReference type="ARBA" id="ARBA00022481"/>
    </source>
</evidence>
<comment type="subcellular location">
    <subcellularLocation>
        <location evidence="1">Cell inner membrane</location>
        <topology evidence="1">Single-pass membrane protein</topology>
    </subcellularLocation>
</comment>
<dbReference type="EMBL" id="JAESVD010000014">
    <property type="protein sequence ID" value="MBL4915294.1"/>
    <property type="molecule type" value="Genomic_DNA"/>
</dbReference>
<evidence type="ECO:0000256" key="2">
    <source>
        <dbReference type="ARBA" id="ARBA00021549"/>
    </source>
</evidence>
<keyword evidence="8" id="KW-0472">Membrane</keyword>